<keyword evidence="2" id="KW-1185">Reference proteome</keyword>
<gene>
    <name evidence="1" type="ORF">ABENE_15595</name>
</gene>
<dbReference type="STRING" id="1121022.GCA_000376105_03442"/>
<organism evidence="1 2">
    <name type="scientific">Asticcacaulis benevestitus DSM 16100 = ATCC BAA-896</name>
    <dbReference type="NCBI Taxonomy" id="1121022"/>
    <lineage>
        <taxon>Bacteria</taxon>
        <taxon>Pseudomonadati</taxon>
        <taxon>Pseudomonadota</taxon>
        <taxon>Alphaproteobacteria</taxon>
        <taxon>Caulobacterales</taxon>
        <taxon>Caulobacteraceae</taxon>
        <taxon>Asticcacaulis</taxon>
    </lineage>
</organism>
<dbReference type="PATRIC" id="fig|1121022.4.peg.3171"/>
<dbReference type="Proteomes" id="UP000017837">
    <property type="component" value="Unassembled WGS sequence"/>
</dbReference>
<accession>V4PN15</accession>
<comment type="caution">
    <text evidence="1">The sequence shown here is derived from an EMBL/GenBank/DDBJ whole genome shotgun (WGS) entry which is preliminary data.</text>
</comment>
<sequence length="61" mass="7014">MFGSAKVSVHWTYLETCRHSSRMMKALWNSVRGGVTYLQFDEKACLGVCQNGSISRLWLWS</sequence>
<protein>
    <submittedName>
        <fullName evidence="1">Uncharacterized protein</fullName>
    </submittedName>
</protein>
<reference evidence="1 2" key="1">
    <citation type="journal article" date="2014" name="Nature">
        <title>Sequential evolution of bacterial morphology by co-option of a developmental regulator.</title>
        <authorList>
            <person name="Jiang C."/>
            <person name="Brown P.J."/>
            <person name="Ducret A."/>
            <person name="Brun Y.V."/>
        </authorList>
    </citation>
    <scope>NUCLEOTIDE SEQUENCE [LARGE SCALE GENOMIC DNA]</scope>
    <source>
        <strain evidence="1 2">DSM 16100</strain>
    </source>
</reference>
<dbReference type="AlphaFoldDB" id="V4PN15"/>
<name>V4PN15_9CAUL</name>
<dbReference type="EMBL" id="AWGB01000035">
    <property type="protein sequence ID" value="ESQ88664.1"/>
    <property type="molecule type" value="Genomic_DNA"/>
</dbReference>
<evidence type="ECO:0000313" key="2">
    <source>
        <dbReference type="Proteomes" id="UP000017837"/>
    </source>
</evidence>
<proteinExistence type="predicted"/>
<evidence type="ECO:0000313" key="1">
    <source>
        <dbReference type="EMBL" id="ESQ88664.1"/>
    </source>
</evidence>